<dbReference type="InterPro" id="IPR011545">
    <property type="entry name" value="DEAD/DEAH_box_helicase_dom"/>
</dbReference>
<feature type="compositionally biased region" description="Basic and acidic residues" evidence="6">
    <location>
        <begin position="342"/>
        <end position="355"/>
    </location>
</feature>
<name>A0A5J5E7D3_9BIFI</name>
<protein>
    <recommendedName>
        <fullName evidence="5">DNA 3'-5' helicase</fullName>
        <ecNumber evidence="5">5.6.2.4</ecNumber>
    </recommendedName>
</protein>
<evidence type="ECO:0000256" key="2">
    <source>
        <dbReference type="ARBA" id="ARBA00023125"/>
    </source>
</evidence>
<evidence type="ECO:0000256" key="1">
    <source>
        <dbReference type="ARBA" id="ARBA00005446"/>
    </source>
</evidence>
<feature type="region of interest" description="Disordered" evidence="6">
    <location>
        <begin position="304"/>
        <end position="391"/>
    </location>
</feature>
<dbReference type="Gene3D" id="3.40.50.300">
    <property type="entry name" value="P-loop containing nucleotide triphosphate hydrolases"/>
    <property type="match status" value="1"/>
</dbReference>
<evidence type="ECO:0000256" key="5">
    <source>
        <dbReference type="ARBA" id="ARBA00034808"/>
    </source>
</evidence>
<feature type="domain" description="Helicase ATP-binding" evidence="7">
    <location>
        <begin position="135"/>
        <end position="280"/>
    </location>
</feature>
<evidence type="ECO:0000313" key="9">
    <source>
        <dbReference type="Proteomes" id="UP000326251"/>
    </source>
</evidence>
<evidence type="ECO:0000313" key="8">
    <source>
        <dbReference type="EMBL" id="KAA8824974.1"/>
    </source>
</evidence>
<dbReference type="GO" id="GO:0005737">
    <property type="term" value="C:cytoplasm"/>
    <property type="evidence" value="ECO:0007669"/>
    <property type="project" value="TreeGrafter"/>
</dbReference>
<evidence type="ECO:0000256" key="3">
    <source>
        <dbReference type="ARBA" id="ARBA00023235"/>
    </source>
</evidence>
<accession>A0A5J5E7D3</accession>
<feature type="compositionally biased region" description="Basic and acidic residues" evidence="6">
    <location>
        <begin position="370"/>
        <end position="391"/>
    </location>
</feature>
<keyword evidence="2" id="KW-0238">DNA-binding</keyword>
<reference evidence="8 9" key="1">
    <citation type="journal article" date="2019" name="Syst. Appl. Microbiol.">
        <title>Characterization of Bifidobacterium species in feaces of the Egyptian fruit bat: Description of B. vespertilionis sp. nov. and B. rousetti sp. nov.</title>
        <authorList>
            <person name="Modesto M."/>
            <person name="Satti M."/>
            <person name="Watanabe K."/>
            <person name="Puglisi E."/>
            <person name="Morelli L."/>
            <person name="Huang C.-H."/>
            <person name="Liou J.-S."/>
            <person name="Miyashita M."/>
            <person name="Tamura T."/>
            <person name="Saito S."/>
            <person name="Mori K."/>
            <person name="Huang L."/>
            <person name="Sciavilla P."/>
            <person name="Sandri C."/>
            <person name="Spiezio C."/>
            <person name="Vitali F."/>
            <person name="Cavalieri D."/>
            <person name="Perpetuini G."/>
            <person name="Tofalo R."/>
            <person name="Bonetti A."/>
            <person name="Arita M."/>
            <person name="Mattarelli P."/>
        </authorList>
    </citation>
    <scope>NUCLEOTIDE SEQUENCE [LARGE SCALE GENOMIC DNA]</scope>
    <source>
        <strain evidence="8 9">RST19</strain>
    </source>
</reference>
<dbReference type="PANTHER" id="PTHR13710">
    <property type="entry name" value="DNA HELICASE RECQ FAMILY MEMBER"/>
    <property type="match status" value="1"/>
</dbReference>
<dbReference type="Proteomes" id="UP000326251">
    <property type="component" value="Unassembled WGS sequence"/>
</dbReference>
<comment type="caution">
    <text evidence="8">The sequence shown here is derived from an EMBL/GenBank/DDBJ whole genome shotgun (WGS) entry which is preliminary data.</text>
</comment>
<dbReference type="AlphaFoldDB" id="A0A5J5E7D3"/>
<gene>
    <name evidence="8" type="ORF">EMO92_07445</name>
</gene>
<keyword evidence="8" id="KW-0378">Hydrolase</keyword>
<dbReference type="CDD" id="cd17920">
    <property type="entry name" value="DEXHc_RecQ"/>
    <property type="match status" value="1"/>
</dbReference>
<dbReference type="InterPro" id="IPR014001">
    <property type="entry name" value="Helicase_ATP-bd"/>
</dbReference>
<proteinExistence type="inferred from homology"/>
<dbReference type="GO" id="GO:0009378">
    <property type="term" value="F:four-way junction helicase activity"/>
    <property type="evidence" value="ECO:0007669"/>
    <property type="project" value="TreeGrafter"/>
</dbReference>
<dbReference type="EC" id="5.6.2.4" evidence="5"/>
<keyword evidence="8" id="KW-0547">Nucleotide-binding</keyword>
<keyword evidence="8" id="KW-0347">Helicase</keyword>
<dbReference type="SUPFAM" id="SSF52540">
    <property type="entry name" value="P-loop containing nucleoside triphosphate hydrolases"/>
    <property type="match status" value="1"/>
</dbReference>
<dbReference type="PROSITE" id="PS51192">
    <property type="entry name" value="HELICASE_ATP_BIND_1"/>
    <property type="match status" value="1"/>
</dbReference>
<dbReference type="EMBL" id="RZUG01000013">
    <property type="protein sequence ID" value="KAA8824974.1"/>
    <property type="molecule type" value="Genomic_DNA"/>
</dbReference>
<dbReference type="PANTHER" id="PTHR13710:SF105">
    <property type="entry name" value="ATP-DEPENDENT DNA HELICASE Q1"/>
    <property type="match status" value="1"/>
</dbReference>
<feature type="compositionally biased region" description="Polar residues" evidence="6">
    <location>
        <begin position="309"/>
        <end position="331"/>
    </location>
</feature>
<evidence type="ECO:0000256" key="4">
    <source>
        <dbReference type="ARBA" id="ARBA00034617"/>
    </source>
</evidence>
<dbReference type="GO" id="GO:0005694">
    <property type="term" value="C:chromosome"/>
    <property type="evidence" value="ECO:0007669"/>
    <property type="project" value="TreeGrafter"/>
</dbReference>
<keyword evidence="3" id="KW-0413">Isomerase</keyword>
<dbReference type="GO" id="GO:0006310">
    <property type="term" value="P:DNA recombination"/>
    <property type="evidence" value="ECO:0007669"/>
    <property type="project" value="TreeGrafter"/>
</dbReference>
<feature type="region of interest" description="Disordered" evidence="6">
    <location>
        <begin position="489"/>
        <end position="510"/>
    </location>
</feature>
<feature type="region of interest" description="Disordered" evidence="6">
    <location>
        <begin position="1"/>
        <end position="107"/>
    </location>
</feature>
<feature type="compositionally biased region" description="Polar residues" evidence="6">
    <location>
        <begin position="51"/>
        <end position="82"/>
    </location>
</feature>
<dbReference type="GO" id="GO:0003677">
    <property type="term" value="F:DNA binding"/>
    <property type="evidence" value="ECO:0007669"/>
    <property type="project" value="UniProtKB-KW"/>
</dbReference>
<sequence>MFMSQHEQETVPSMLPTHLLPLPPKPGTAKRDSSDGKVPRSSQPAPAKQTPAKSASTQSIQPNVPQTVAASVPAGSTGQTSRPTASPAAAQAPAPAPAIADGVPAGQRDFSGPAHAALKQFFGYDSFVPGQFPVVNSILNGRDVMAAMPAGPDRSLCYQLPATVPHTLTLVIVPSPATVGVEVEHLRRRGIAAALIDGQTDRQESDEIYAAAANRQIRLLYAAPERLLRPDCIDFAKQVRIDMVVVDEAQCVLQENAGFRAEYRNIAGFVHMLPKRPVLAAFADVADPGRCDAIITELGLKDPYRINAGSGQPDTQSHASETASQGNSATADQKKTAAASKPESHKAGAKTEPKASTKTSTKTSKKPRPKRADRLTDKEKAAQAARHAETVKRNEELQARVAMIDGNERAAAERAITGLVGELRAAKGEDPAVSSVTFTLAGEAADFIAAAGLTSNPHFGELKGRFDRDLLRGIVMDMTQRGSLVMENRRLRLPGTDRASGSGPSTTSQA</sequence>
<feature type="compositionally biased region" description="Low complexity" evidence="6">
    <location>
        <begin position="83"/>
        <end position="105"/>
    </location>
</feature>
<dbReference type="Pfam" id="PF00270">
    <property type="entry name" value="DEAD"/>
    <property type="match status" value="1"/>
</dbReference>
<comment type="catalytic activity">
    <reaction evidence="4">
        <text>Couples ATP hydrolysis with the unwinding of duplex DNA by translocating in the 3'-5' direction.</text>
        <dbReference type="EC" id="5.6.2.4"/>
    </reaction>
</comment>
<evidence type="ECO:0000256" key="6">
    <source>
        <dbReference type="SAM" id="MobiDB-lite"/>
    </source>
</evidence>
<evidence type="ECO:0000259" key="7">
    <source>
        <dbReference type="PROSITE" id="PS51192"/>
    </source>
</evidence>
<dbReference type="GO" id="GO:0043138">
    <property type="term" value="F:3'-5' DNA helicase activity"/>
    <property type="evidence" value="ECO:0007669"/>
    <property type="project" value="UniProtKB-EC"/>
</dbReference>
<keyword evidence="8" id="KW-0067">ATP-binding</keyword>
<dbReference type="GO" id="GO:0006281">
    <property type="term" value="P:DNA repair"/>
    <property type="evidence" value="ECO:0007669"/>
    <property type="project" value="TreeGrafter"/>
</dbReference>
<comment type="similarity">
    <text evidence="1">Belongs to the helicase family. RecQ subfamily.</text>
</comment>
<dbReference type="GO" id="GO:0005524">
    <property type="term" value="F:ATP binding"/>
    <property type="evidence" value="ECO:0007669"/>
    <property type="project" value="InterPro"/>
</dbReference>
<dbReference type="InterPro" id="IPR027417">
    <property type="entry name" value="P-loop_NTPase"/>
</dbReference>
<organism evidence="8 9">
    <name type="scientific">Bifidobacterium reuteri</name>
    <dbReference type="NCBI Taxonomy" id="983706"/>
    <lineage>
        <taxon>Bacteria</taxon>
        <taxon>Bacillati</taxon>
        <taxon>Actinomycetota</taxon>
        <taxon>Actinomycetes</taxon>
        <taxon>Bifidobacteriales</taxon>
        <taxon>Bifidobacteriaceae</taxon>
        <taxon>Bifidobacterium</taxon>
    </lineage>
</organism>
<feature type="compositionally biased region" description="Basic and acidic residues" evidence="6">
    <location>
        <begin position="29"/>
        <end position="38"/>
    </location>
</feature>